<feature type="region of interest" description="Disordered" evidence="1">
    <location>
        <begin position="411"/>
        <end position="437"/>
    </location>
</feature>
<comment type="caution">
    <text evidence="2">The sequence shown here is derived from an EMBL/GenBank/DDBJ whole genome shotgun (WGS) entry which is preliminary data.</text>
</comment>
<feature type="compositionally biased region" description="Polar residues" evidence="1">
    <location>
        <begin position="716"/>
        <end position="729"/>
    </location>
</feature>
<evidence type="ECO:0000256" key="1">
    <source>
        <dbReference type="SAM" id="MobiDB-lite"/>
    </source>
</evidence>
<name>A0A699GST7_TANCI</name>
<protein>
    <submittedName>
        <fullName evidence="2">Uncharacterized protein</fullName>
    </submittedName>
</protein>
<dbReference type="AlphaFoldDB" id="A0A699GST7"/>
<proteinExistence type="predicted"/>
<reference evidence="2" key="1">
    <citation type="journal article" date="2019" name="Sci. Rep.">
        <title>Draft genome of Tanacetum cinerariifolium, the natural source of mosquito coil.</title>
        <authorList>
            <person name="Yamashiro T."/>
            <person name="Shiraishi A."/>
            <person name="Satake H."/>
            <person name="Nakayama K."/>
        </authorList>
    </citation>
    <scope>NUCLEOTIDE SEQUENCE</scope>
</reference>
<evidence type="ECO:0000313" key="2">
    <source>
        <dbReference type="EMBL" id="GEW12627.1"/>
    </source>
</evidence>
<accession>A0A699GST7</accession>
<dbReference type="EMBL" id="BKCJ010046095">
    <property type="protein sequence ID" value="GEW12627.1"/>
    <property type="molecule type" value="Genomic_DNA"/>
</dbReference>
<feature type="compositionally biased region" description="Acidic residues" evidence="1">
    <location>
        <begin position="340"/>
        <end position="383"/>
    </location>
</feature>
<gene>
    <name evidence="2" type="ORF">Tci_184603</name>
</gene>
<feature type="compositionally biased region" description="Low complexity" evidence="1">
    <location>
        <begin position="656"/>
        <end position="665"/>
    </location>
</feature>
<organism evidence="2">
    <name type="scientific">Tanacetum cinerariifolium</name>
    <name type="common">Dalmatian daisy</name>
    <name type="synonym">Chrysanthemum cinerariifolium</name>
    <dbReference type="NCBI Taxonomy" id="118510"/>
    <lineage>
        <taxon>Eukaryota</taxon>
        <taxon>Viridiplantae</taxon>
        <taxon>Streptophyta</taxon>
        <taxon>Embryophyta</taxon>
        <taxon>Tracheophyta</taxon>
        <taxon>Spermatophyta</taxon>
        <taxon>Magnoliopsida</taxon>
        <taxon>eudicotyledons</taxon>
        <taxon>Gunneridae</taxon>
        <taxon>Pentapetalae</taxon>
        <taxon>asterids</taxon>
        <taxon>campanulids</taxon>
        <taxon>Asterales</taxon>
        <taxon>Asteraceae</taxon>
        <taxon>Asteroideae</taxon>
        <taxon>Anthemideae</taxon>
        <taxon>Anthemidinae</taxon>
        <taxon>Tanacetum</taxon>
    </lineage>
</organism>
<sequence>MTIDQQVALDKAFVPHASRLRIRKSNFRLRLDITSKESTLQLVYDVLRLTPFYKASLFTADVPEIYMHEFWAPHHSVRFKIDNKKRIVNLEYFREMLHICPRLPCQIFDELSFEEEILAFLRFLRHGGEIRKLTNVNINKLHQPWRSFTAVINECLNFVYQVEHKDAKKSNEMYYPRFTKVIIHYFMTKDPSIPRRNKVNWHYVIDDQMFITIKLVSRHQNTQQFGVMLPVELTNEDIKNSEAYKKYYAIASGAAPPKTKAIKGKQPAKSSKAKGLTVLSEVAMTEAEQMRLATKRSLQQTHISQASSFGADEGTGIIPWVPNVPTDESDEEISWKSSNEDDDDDVDERSDDQDNDDDQDDDDQDDDDQDDNNDDQDTDNDSDDFVHPKLSIHKEEAKDEEIFDPIVQTLENSNDEGNDDASLGLNVSGEEGHDAEDDDDELYRDININLEGRDVQMIDVHTTQEFKDTHVNLTPINHDVAPLTLTAPTFTPPTIPTTSQIPQATTPPKTTPNTFLQDLLKFGSLFGFDHRLKTLEANFSKFMQTNQFAGVISSILGIVERYMDQRMNKAVKIIKEQVKEKVKTSYAVAADLSKMELKKILIEKMESNKDTVTLKRRHNDADKDEEPSARSDQGSKRRREGKEPESTSAPKEEATKTTGKSTQGSKSHKRTTSEFAPAEEPMQTTQDLEEPSHQEFETGAADDQPVTEASQHPEWFQQQKKPPTPNHTLTPELLAGLTYELMKGSCKSQVELEFFLEEPLPLIPNSRGRCVIPFDHFINNDLEYLCGVASSRKYTTSVTKTKAVDYGHIRWIEDLVPHTMWSQKPVGYDKYSLWEISHWGRKCQQFDGFTFNKESARDVYSKGRIIAVTELQIIEWQDYKHLDWITMRRDDDKIYKFKEVDFKRLRIQDIKDMLLLLVQEKLKNLTVEERFAFNVSLRMFTRSIVLQWRMEYLQLDKQNMLMRIDELHKFSDGMLNDVRTALDDRLKGIQMKYLPQVIWRKSDKERSAAMIQAIDKMLKTRRIMRSLEKFVGERLYEGDFRMLQRTI</sequence>
<feature type="compositionally biased region" description="Basic and acidic residues" evidence="1">
    <location>
        <begin position="626"/>
        <end position="655"/>
    </location>
</feature>
<feature type="region of interest" description="Disordered" evidence="1">
    <location>
        <begin position="303"/>
        <end position="386"/>
    </location>
</feature>
<feature type="region of interest" description="Disordered" evidence="1">
    <location>
        <begin position="611"/>
        <end position="730"/>
    </location>
</feature>